<keyword evidence="7" id="KW-0443">Lipid metabolism</keyword>
<keyword evidence="2" id="KW-0444">Lipid biosynthesis</keyword>
<evidence type="ECO:0000256" key="4">
    <source>
        <dbReference type="ARBA" id="ARBA00022857"/>
    </source>
</evidence>
<proteinExistence type="predicted"/>
<dbReference type="GO" id="GO:0008654">
    <property type="term" value="P:phospholipid biosynthetic process"/>
    <property type="evidence" value="ECO:0007669"/>
    <property type="project" value="UniProtKB-KW"/>
</dbReference>
<gene>
    <name evidence="10" type="ORF">IAA08_05235</name>
</gene>
<evidence type="ECO:0000256" key="6">
    <source>
        <dbReference type="ARBA" id="ARBA00023027"/>
    </source>
</evidence>
<keyword evidence="1" id="KW-0963">Cytoplasm</keyword>
<dbReference type="AlphaFoldDB" id="A0A9D2D2A9"/>
<keyword evidence="3" id="KW-0479">Metal-binding</keyword>
<dbReference type="CDD" id="cd08175">
    <property type="entry name" value="G1PDH"/>
    <property type="match status" value="1"/>
</dbReference>
<evidence type="ECO:0000313" key="10">
    <source>
        <dbReference type="EMBL" id="HIZ07322.1"/>
    </source>
</evidence>
<keyword evidence="9" id="KW-1208">Phospholipid metabolism</keyword>
<organism evidence="10 11">
    <name type="scientific">Candidatus Eubacterium avistercoris</name>
    <dbReference type="NCBI Taxonomy" id="2838567"/>
    <lineage>
        <taxon>Bacteria</taxon>
        <taxon>Bacillati</taxon>
        <taxon>Bacillota</taxon>
        <taxon>Clostridia</taxon>
        <taxon>Eubacteriales</taxon>
        <taxon>Eubacteriaceae</taxon>
        <taxon>Eubacterium</taxon>
    </lineage>
</organism>
<dbReference type="InterPro" id="IPR016205">
    <property type="entry name" value="Glycerol_DH"/>
</dbReference>
<dbReference type="Gene3D" id="3.40.50.1970">
    <property type="match status" value="1"/>
</dbReference>
<dbReference type="SUPFAM" id="SSF56796">
    <property type="entry name" value="Dehydroquinate synthase-like"/>
    <property type="match status" value="1"/>
</dbReference>
<feature type="non-terminal residue" evidence="10">
    <location>
        <position position="353"/>
    </location>
</feature>
<dbReference type="GO" id="GO:0046872">
    <property type="term" value="F:metal ion binding"/>
    <property type="evidence" value="ECO:0007669"/>
    <property type="project" value="UniProtKB-KW"/>
</dbReference>
<evidence type="ECO:0000256" key="5">
    <source>
        <dbReference type="ARBA" id="ARBA00023002"/>
    </source>
</evidence>
<evidence type="ECO:0000256" key="8">
    <source>
        <dbReference type="ARBA" id="ARBA00023209"/>
    </source>
</evidence>
<dbReference type="Gene3D" id="1.20.1090.10">
    <property type="entry name" value="Dehydroquinate synthase-like - alpha domain"/>
    <property type="match status" value="1"/>
</dbReference>
<sequence>MDIDLSHLKEPCVCGKKHDFAVREIYIESGAVKRLGDILQEFQNPAFICDSNTRAAAEPFLEEEFKDYPVIELNPQGLRADNVSVEKVLKQLDFCDRGCSAVPVDILVAIGTGTIHELTRYCAVEYGIPFVSVPTAASGDSFATAVAAITWDGMKKTFPAVAPEWILADTDIFSKAPYRLTAAGISDLMGTYIALIDWKVANLLTGEYICPEICNLQEEMIKNTERELDDIRDRDTESMEKLMYALILSGLHMQMACTSRPISGAAHHVAHLLDMETADYDQTLLHGEKVLAGLMLVLKEYKKLEESIRAGKAKVQNETMKGLEYGLLEKEFGTGSLFEEVIAENTPNPLEDI</sequence>
<evidence type="ECO:0000256" key="2">
    <source>
        <dbReference type="ARBA" id="ARBA00022516"/>
    </source>
</evidence>
<dbReference type="EMBL" id="DXCH01000145">
    <property type="protein sequence ID" value="HIZ07322.1"/>
    <property type="molecule type" value="Genomic_DNA"/>
</dbReference>
<keyword evidence="6" id="KW-0520">NAD</keyword>
<keyword evidence="4" id="KW-0521">NADP</keyword>
<accession>A0A9D2D2A9</accession>
<dbReference type="PANTHER" id="PTHR43616:SF5">
    <property type="entry name" value="GLYCEROL DEHYDROGENASE 1"/>
    <property type="match status" value="1"/>
</dbReference>
<keyword evidence="5" id="KW-0560">Oxidoreductase</keyword>
<name>A0A9D2D2A9_9FIRM</name>
<protein>
    <submittedName>
        <fullName evidence="10">Sn-glycerol-1-phosphate dehydrogenase</fullName>
    </submittedName>
</protein>
<evidence type="ECO:0000256" key="9">
    <source>
        <dbReference type="ARBA" id="ARBA00023264"/>
    </source>
</evidence>
<comment type="caution">
    <text evidence="10">The sequence shown here is derived from an EMBL/GenBank/DDBJ whole genome shotgun (WGS) entry which is preliminary data.</text>
</comment>
<evidence type="ECO:0000256" key="3">
    <source>
        <dbReference type="ARBA" id="ARBA00022723"/>
    </source>
</evidence>
<evidence type="ECO:0000313" key="11">
    <source>
        <dbReference type="Proteomes" id="UP000824024"/>
    </source>
</evidence>
<dbReference type="PANTHER" id="PTHR43616">
    <property type="entry name" value="GLYCEROL DEHYDROGENASE"/>
    <property type="match status" value="1"/>
</dbReference>
<evidence type="ECO:0000256" key="1">
    <source>
        <dbReference type="ARBA" id="ARBA00022490"/>
    </source>
</evidence>
<reference evidence="10" key="1">
    <citation type="journal article" date="2021" name="PeerJ">
        <title>Extensive microbial diversity within the chicken gut microbiome revealed by metagenomics and culture.</title>
        <authorList>
            <person name="Gilroy R."/>
            <person name="Ravi A."/>
            <person name="Getino M."/>
            <person name="Pursley I."/>
            <person name="Horton D.L."/>
            <person name="Alikhan N.F."/>
            <person name="Baker D."/>
            <person name="Gharbi K."/>
            <person name="Hall N."/>
            <person name="Watson M."/>
            <person name="Adriaenssens E.M."/>
            <person name="Foster-Nyarko E."/>
            <person name="Jarju S."/>
            <person name="Secka A."/>
            <person name="Antonio M."/>
            <person name="Oren A."/>
            <person name="Chaudhuri R.R."/>
            <person name="La Ragione R."/>
            <person name="Hildebrand F."/>
            <person name="Pallen M.J."/>
        </authorList>
    </citation>
    <scope>NUCLEOTIDE SEQUENCE</scope>
    <source>
        <strain evidence="10">CHK192-9172</strain>
    </source>
</reference>
<dbReference type="Pfam" id="PF13685">
    <property type="entry name" value="Fe-ADH_2"/>
    <property type="match status" value="1"/>
</dbReference>
<dbReference type="InterPro" id="IPR032837">
    <property type="entry name" value="G1PDH"/>
</dbReference>
<evidence type="ECO:0000256" key="7">
    <source>
        <dbReference type="ARBA" id="ARBA00023098"/>
    </source>
</evidence>
<dbReference type="Proteomes" id="UP000824024">
    <property type="component" value="Unassembled WGS sequence"/>
</dbReference>
<dbReference type="GO" id="GO:0016614">
    <property type="term" value="F:oxidoreductase activity, acting on CH-OH group of donors"/>
    <property type="evidence" value="ECO:0007669"/>
    <property type="project" value="InterPro"/>
</dbReference>
<reference evidence="10" key="2">
    <citation type="submission" date="2021-04" db="EMBL/GenBank/DDBJ databases">
        <authorList>
            <person name="Gilroy R."/>
        </authorList>
    </citation>
    <scope>NUCLEOTIDE SEQUENCE</scope>
    <source>
        <strain evidence="10">CHK192-9172</strain>
    </source>
</reference>
<keyword evidence="8" id="KW-0594">Phospholipid biosynthesis</keyword>